<keyword evidence="3" id="KW-1185">Reference proteome</keyword>
<feature type="compositionally biased region" description="Basic and acidic residues" evidence="1">
    <location>
        <begin position="163"/>
        <end position="176"/>
    </location>
</feature>
<protein>
    <submittedName>
        <fullName evidence="2">Uncharacterized protein</fullName>
    </submittedName>
</protein>
<proteinExistence type="predicted"/>
<sequence>MSCFDNIKDKSLKAPAVPPLETLIGNAPYFANMTYDLHPDDELLKSIFSNENPDDKSKCRAALTMSIEKFVHKDAKYFLSNLIKALLREEYRVNPGPLMAHIFHCCSATECRGFSGKPAGVPGAYYYHCGLLEVIRDSLRQGKSLPSVLTKLSKYHESIACRASERARADREDNAHKSKGKGKGKDSDKKKGKGRGKGRRDGDDNPRKTIVESTKALSPKRRRVNDN</sequence>
<feature type="region of interest" description="Disordered" evidence="1">
    <location>
        <begin position="163"/>
        <end position="227"/>
    </location>
</feature>
<evidence type="ECO:0000313" key="3">
    <source>
        <dbReference type="Proteomes" id="UP000591131"/>
    </source>
</evidence>
<reference evidence="2 3" key="1">
    <citation type="submission" date="2020-04" db="EMBL/GenBank/DDBJ databases">
        <title>Perkinsus chesapeaki whole genome sequence.</title>
        <authorList>
            <person name="Bogema D.R."/>
        </authorList>
    </citation>
    <scope>NUCLEOTIDE SEQUENCE [LARGE SCALE GENOMIC DNA]</scope>
    <source>
        <strain evidence="2">ATCC PRA-425</strain>
    </source>
</reference>
<evidence type="ECO:0000313" key="2">
    <source>
        <dbReference type="EMBL" id="KAF4650023.1"/>
    </source>
</evidence>
<dbReference type="AlphaFoldDB" id="A0A7J6KRP2"/>
<accession>A0A7J6KRP2</accession>
<name>A0A7J6KRP2_PERCH</name>
<dbReference type="EMBL" id="JAAPAO010001364">
    <property type="protein sequence ID" value="KAF4650023.1"/>
    <property type="molecule type" value="Genomic_DNA"/>
</dbReference>
<comment type="caution">
    <text evidence="2">The sequence shown here is derived from an EMBL/GenBank/DDBJ whole genome shotgun (WGS) entry which is preliminary data.</text>
</comment>
<organism evidence="2 3">
    <name type="scientific">Perkinsus chesapeaki</name>
    <name type="common">Clam parasite</name>
    <name type="synonym">Perkinsus andrewsi</name>
    <dbReference type="NCBI Taxonomy" id="330153"/>
    <lineage>
        <taxon>Eukaryota</taxon>
        <taxon>Sar</taxon>
        <taxon>Alveolata</taxon>
        <taxon>Perkinsozoa</taxon>
        <taxon>Perkinsea</taxon>
        <taxon>Perkinsida</taxon>
        <taxon>Perkinsidae</taxon>
        <taxon>Perkinsus</taxon>
    </lineage>
</organism>
<dbReference type="Proteomes" id="UP000591131">
    <property type="component" value="Unassembled WGS sequence"/>
</dbReference>
<evidence type="ECO:0000256" key="1">
    <source>
        <dbReference type="SAM" id="MobiDB-lite"/>
    </source>
</evidence>
<feature type="compositionally biased region" description="Basic and acidic residues" evidence="1">
    <location>
        <begin position="199"/>
        <end position="210"/>
    </location>
</feature>
<gene>
    <name evidence="2" type="ORF">FOL47_001512</name>
</gene>
<feature type="compositionally biased region" description="Basic residues" evidence="1">
    <location>
        <begin position="218"/>
        <end position="227"/>
    </location>
</feature>